<keyword evidence="3" id="KW-1185">Reference proteome</keyword>
<accession>A0ABS8V1H0</accession>
<feature type="compositionally biased region" description="Basic residues" evidence="1">
    <location>
        <begin position="78"/>
        <end position="91"/>
    </location>
</feature>
<reference evidence="2 3" key="1">
    <citation type="journal article" date="2021" name="BMC Genomics">
        <title>Datura genome reveals duplications of psychoactive alkaloid biosynthetic genes and high mutation rate following tissue culture.</title>
        <authorList>
            <person name="Rajewski A."/>
            <person name="Carter-House D."/>
            <person name="Stajich J."/>
            <person name="Litt A."/>
        </authorList>
    </citation>
    <scope>NUCLEOTIDE SEQUENCE [LARGE SCALE GENOMIC DNA]</scope>
    <source>
        <strain evidence="2">AR-01</strain>
    </source>
</reference>
<sequence>MEVRTMLALLREASHTPAQGLLRRDPPSRQQKAQRSSLLPGRRKARLPRHDGSARGAFLQTAYEKWISKWKFARRWHAMRKGQPHTRRKVAATRSSSRYNKKERHHFLSKGSARRHHFSAGACARRTTKRDGRREALPTHEVCDAAMKMRD</sequence>
<name>A0ABS8V1H0_DATST</name>
<evidence type="ECO:0000313" key="3">
    <source>
        <dbReference type="Proteomes" id="UP000823775"/>
    </source>
</evidence>
<feature type="compositionally biased region" description="Polar residues" evidence="1">
    <location>
        <begin position="28"/>
        <end position="37"/>
    </location>
</feature>
<protein>
    <submittedName>
        <fullName evidence="2">Uncharacterized protein</fullName>
    </submittedName>
</protein>
<feature type="compositionally biased region" description="Basic residues" evidence="1">
    <location>
        <begin position="99"/>
        <end position="118"/>
    </location>
</feature>
<gene>
    <name evidence="2" type="ORF">HAX54_026652</name>
</gene>
<evidence type="ECO:0000313" key="2">
    <source>
        <dbReference type="EMBL" id="MCD9640916.1"/>
    </source>
</evidence>
<feature type="region of interest" description="Disordered" evidence="1">
    <location>
        <begin position="78"/>
        <end position="134"/>
    </location>
</feature>
<dbReference type="Proteomes" id="UP000823775">
    <property type="component" value="Unassembled WGS sequence"/>
</dbReference>
<feature type="region of interest" description="Disordered" evidence="1">
    <location>
        <begin position="14"/>
        <end position="53"/>
    </location>
</feature>
<evidence type="ECO:0000256" key="1">
    <source>
        <dbReference type="SAM" id="MobiDB-lite"/>
    </source>
</evidence>
<organism evidence="2 3">
    <name type="scientific">Datura stramonium</name>
    <name type="common">Jimsonweed</name>
    <name type="synonym">Common thornapple</name>
    <dbReference type="NCBI Taxonomy" id="4076"/>
    <lineage>
        <taxon>Eukaryota</taxon>
        <taxon>Viridiplantae</taxon>
        <taxon>Streptophyta</taxon>
        <taxon>Embryophyta</taxon>
        <taxon>Tracheophyta</taxon>
        <taxon>Spermatophyta</taxon>
        <taxon>Magnoliopsida</taxon>
        <taxon>eudicotyledons</taxon>
        <taxon>Gunneridae</taxon>
        <taxon>Pentapetalae</taxon>
        <taxon>asterids</taxon>
        <taxon>lamiids</taxon>
        <taxon>Solanales</taxon>
        <taxon>Solanaceae</taxon>
        <taxon>Solanoideae</taxon>
        <taxon>Datureae</taxon>
        <taxon>Datura</taxon>
    </lineage>
</organism>
<comment type="caution">
    <text evidence="2">The sequence shown here is derived from an EMBL/GenBank/DDBJ whole genome shotgun (WGS) entry which is preliminary data.</text>
</comment>
<proteinExistence type="predicted"/>
<dbReference type="EMBL" id="JACEIK010003237">
    <property type="protein sequence ID" value="MCD9640916.1"/>
    <property type="molecule type" value="Genomic_DNA"/>
</dbReference>